<evidence type="ECO:0000313" key="10">
    <source>
        <dbReference type="EMBL" id="PTN08709.1"/>
    </source>
</evidence>
<evidence type="ECO:0000256" key="5">
    <source>
        <dbReference type="ARBA" id="ARBA00022840"/>
    </source>
</evidence>
<evidence type="ECO:0000256" key="3">
    <source>
        <dbReference type="ARBA" id="ARBA00022516"/>
    </source>
</evidence>
<dbReference type="GO" id="GO:0005524">
    <property type="term" value="F:ATP binding"/>
    <property type="evidence" value="ECO:0007669"/>
    <property type="project" value="UniProtKB-KW"/>
</dbReference>
<dbReference type="PANTHER" id="PTHR10977">
    <property type="entry name" value="DIPHOSPHOMEVALONATE DECARBOXYLASE"/>
    <property type="match status" value="1"/>
</dbReference>
<evidence type="ECO:0000313" key="11">
    <source>
        <dbReference type="Proteomes" id="UP000243525"/>
    </source>
</evidence>
<dbReference type="InterPro" id="IPR029765">
    <property type="entry name" value="Mev_diP_decarb"/>
</dbReference>
<dbReference type="GO" id="GO:0019287">
    <property type="term" value="P:isopentenyl diphosphate biosynthetic process, mevalonate pathway"/>
    <property type="evidence" value="ECO:0007669"/>
    <property type="project" value="InterPro"/>
</dbReference>
<dbReference type="Proteomes" id="UP000243525">
    <property type="component" value="Unassembled WGS sequence"/>
</dbReference>
<name>A0A2T5C1Y2_9BACT</name>
<dbReference type="Pfam" id="PF22700">
    <property type="entry name" value="MVD-like_N"/>
    <property type="match status" value="1"/>
</dbReference>
<evidence type="ECO:0000259" key="9">
    <source>
        <dbReference type="Pfam" id="PF22700"/>
    </source>
</evidence>
<evidence type="ECO:0000256" key="1">
    <source>
        <dbReference type="ARBA" id="ARBA00008831"/>
    </source>
</evidence>
<keyword evidence="6" id="KW-0443">Lipid metabolism</keyword>
<dbReference type="SUPFAM" id="SSF54211">
    <property type="entry name" value="Ribosomal protein S5 domain 2-like"/>
    <property type="match status" value="1"/>
</dbReference>
<reference evidence="10 11" key="1">
    <citation type="submission" date="2018-04" db="EMBL/GenBank/DDBJ databases">
        <title>Genomic Encyclopedia of Archaeal and Bacterial Type Strains, Phase II (KMG-II): from individual species to whole genera.</title>
        <authorList>
            <person name="Goeker M."/>
        </authorList>
    </citation>
    <scope>NUCLEOTIDE SEQUENCE [LARGE SCALE GENOMIC DNA]</scope>
    <source>
        <strain evidence="10 11">DSM 28823</strain>
    </source>
</reference>
<comment type="caution">
    <text evidence="10">The sequence shown here is derived from an EMBL/GenBank/DDBJ whole genome shotgun (WGS) entry which is preliminary data.</text>
</comment>
<dbReference type="EMBL" id="QAAD01000007">
    <property type="protein sequence ID" value="PTN08709.1"/>
    <property type="molecule type" value="Genomic_DNA"/>
</dbReference>
<dbReference type="RefSeq" id="WP_107822103.1">
    <property type="nucleotide sequence ID" value="NZ_OY782574.1"/>
</dbReference>
<protein>
    <recommendedName>
        <fullName evidence="2">diphosphomevalonate decarboxylase</fullName>
        <ecNumber evidence="2">4.1.1.33</ecNumber>
    </recommendedName>
</protein>
<dbReference type="InterPro" id="IPR014721">
    <property type="entry name" value="Ribsml_uS5_D2-typ_fold_subgr"/>
</dbReference>
<dbReference type="OrthoDB" id="5498344at2"/>
<dbReference type="GO" id="GO:0005829">
    <property type="term" value="C:cytosol"/>
    <property type="evidence" value="ECO:0007669"/>
    <property type="project" value="InterPro"/>
</dbReference>
<keyword evidence="3" id="KW-0444">Lipid biosynthesis</keyword>
<dbReference type="PANTHER" id="PTHR10977:SF3">
    <property type="entry name" value="DIPHOSPHOMEVALONATE DECARBOXYLASE"/>
    <property type="match status" value="1"/>
</dbReference>
<dbReference type="EC" id="4.1.1.33" evidence="2"/>
<evidence type="ECO:0000259" key="8">
    <source>
        <dbReference type="Pfam" id="PF18376"/>
    </source>
</evidence>
<dbReference type="Pfam" id="PF18376">
    <property type="entry name" value="MDD_C"/>
    <property type="match status" value="1"/>
</dbReference>
<sequence length="343" mass="38045">MTTYKSSWLCPSNIALVKYWGKKPEQLPMNPSLSFSLKQARTRTSVAIVPKSAERLRFLFEGKESSFDTRIRKYLDKLAIDLPWINDYSFEMESSNTFPHSTGIASSASAFGALALCLADLNSQLTGVSTEDDQFFQTASRLARLGSGSASRSVYGGFAWWGKSAAMKASTDCYAVPVSNQIHESYFSLCDAVLLVDSQKKKVSSSAGHDLMNNHPYQAARLAQANQSIEQLLGLMKTDGNRMAFIDLVEQEALSLHALMMSSTPSFLLLKPGSLEIIEKIRAFRHQTGLPVGFTIDAGPNIHLLYWKEDQEAVHAFIRTELLYHTENGEWLDDRVGEGPVKA</sequence>
<proteinExistence type="inferred from homology"/>
<evidence type="ECO:0000256" key="2">
    <source>
        <dbReference type="ARBA" id="ARBA00012296"/>
    </source>
</evidence>
<keyword evidence="4" id="KW-0547">Nucleotide-binding</keyword>
<dbReference type="Gene3D" id="3.30.70.890">
    <property type="entry name" value="GHMP kinase, C-terminal domain"/>
    <property type="match status" value="1"/>
</dbReference>
<evidence type="ECO:0000256" key="7">
    <source>
        <dbReference type="ARBA" id="ARBA00023239"/>
    </source>
</evidence>
<dbReference type="NCBIfam" id="TIGR01240">
    <property type="entry name" value="mevDPdecarb"/>
    <property type="match status" value="1"/>
</dbReference>
<dbReference type="InterPro" id="IPR041431">
    <property type="entry name" value="Mvd1_C"/>
</dbReference>
<dbReference type="Gene3D" id="3.30.230.10">
    <property type="match status" value="1"/>
</dbReference>
<dbReference type="InterPro" id="IPR053859">
    <property type="entry name" value="MVD-like_N"/>
</dbReference>
<dbReference type="PIRSF" id="PIRSF015950">
    <property type="entry name" value="Mev_P_decrbx"/>
    <property type="match status" value="1"/>
</dbReference>
<accession>A0A2T5C1Y2</accession>
<dbReference type="SUPFAM" id="SSF55060">
    <property type="entry name" value="GHMP Kinase, C-terminal domain"/>
    <property type="match status" value="1"/>
</dbReference>
<keyword evidence="7" id="KW-0456">Lyase</keyword>
<keyword evidence="5" id="KW-0067">ATP-binding</keyword>
<dbReference type="InterPro" id="IPR020568">
    <property type="entry name" value="Ribosomal_Su5_D2-typ_SF"/>
</dbReference>
<keyword evidence="11" id="KW-1185">Reference proteome</keyword>
<evidence type="ECO:0000256" key="6">
    <source>
        <dbReference type="ARBA" id="ARBA00023098"/>
    </source>
</evidence>
<dbReference type="AlphaFoldDB" id="A0A2T5C1Y2"/>
<organism evidence="10 11">
    <name type="scientific">Mangrovibacterium marinum</name>
    <dbReference type="NCBI Taxonomy" id="1639118"/>
    <lineage>
        <taxon>Bacteria</taxon>
        <taxon>Pseudomonadati</taxon>
        <taxon>Bacteroidota</taxon>
        <taxon>Bacteroidia</taxon>
        <taxon>Marinilabiliales</taxon>
        <taxon>Prolixibacteraceae</taxon>
        <taxon>Mangrovibacterium</taxon>
    </lineage>
</organism>
<evidence type="ECO:0000256" key="4">
    <source>
        <dbReference type="ARBA" id="ARBA00022741"/>
    </source>
</evidence>
<dbReference type="InterPro" id="IPR036554">
    <property type="entry name" value="GHMP_kinase_C_sf"/>
</dbReference>
<comment type="similarity">
    <text evidence="1">Belongs to the diphosphomevalonate decarboxylase family.</text>
</comment>
<dbReference type="GO" id="GO:0004163">
    <property type="term" value="F:diphosphomevalonate decarboxylase activity"/>
    <property type="evidence" value="ECO:0007669"/>
    <property type="project" value="UniProtKB-EC"/>
</dbReference>
<feature type="domain" description="Diphosphomevalonate decarboxylase-like N-terminal" evidence="9">
    <location>
        <begin position="11"/>
        <end position="174"/>
    </location>
</feature>
<feature type="domain" description="Mvd1 C-terminal" evidence="8">
    <location>
        <begin position="193"/>
        <end position="323"/>
    </location>
</feature>
<gene>
    <name evidence="10" type="ORF">C8N47_10764</name>
</gene>
<dbReference type="InterPro" id="IPR005935">
    <property type="entry name" value="Mev_decarb"/>
</dbReference>